<proteinExistence type="predicted"/>
<evidence type="ECO:0000259" key="2">
    <source>
        <dbReference type="PROSITE" id="PS50994"/>
    </source>
</evidence>
<dbReference type="InterPro" id="IPR048020">
    <property type="entry name" value="Transpos_IS3"/>
</dbReference>
<dbReference type="NCBIfam" id="NF033516">
    <property type="entry name" value="transpos_IS3"/>
    <property type="match status" value="1"/>
</dbReference>
<dbReference type="GO" id="GO:0015074">
    <property type="term" value="P:DNA integration"/>
    <property type="evidence" value="ECO:0007669"/>
    <property type="project" value="InterPro"/>
</dbReference>
<name>A0A5K7YZ22_9BACT</name>
<feature type="region of interest" description="Disordered" evidence="1">
    <location>
        <begin position="51"/>
        <end position="71"/>
    </location>
</feature>
<dbReference type="InterPro" id="IPR050900">
    <property type="entry name" value="Transposase_IS3/IS150/IS904"/>
</dbReference>
<evidence type="ECO:0000313" key="3">
    <source>
        <dbReference type="EMBL" id="BBO73229.1"/>
    </source>
</evidence>
<dbReference type="Pfam" id="PF13276">
    <property type="entry name" value="HTH_21"/>
    <property type="match status" value="1"/>
</dbReference>
<dbReference type="EMBL" id="AP021875">
    <property type="protein sequence ID" value="BBO73229.1"/>
    <property type="molecule type" value="Genomic_DNA"/>
</dbReference>
<organism evidence="3 4">
    <name type="scientific">Desulfosarcina widdelii</name>
    <dbReference type="NCBI Taxonomy" id="947919"/>
    <lineage>
        <taxon>Bacteria</taxon>
        <taxon>Pseudomonadati</taxon>
        <taxon>Thermodesulfobacteriota</taxon>
        <taxon>Desulfobacteria</taxon>
        <taxon>Desulfobacterales</taxon>
        <taxon>Desulfosarcinaceae</taxon>
        <taxon>Desulfosarcina</taxon>
    </lineage>
</organism>
<dbReference type="PANTHER" id="PTHR46889:SF4">
    <property type="entry name" value="TRANSPOSASE INSO FOR INSERTION SEQUENCE ELEMENT IS911B-RELATED"/>
    <property type="match status" value="1"/>
</dbReference>
<gene>
    <name evidence="3" type="ORF">DSCW_06460</name>
</gene>
<evidence type="ECO:0000313" key="4">
    <source>
        <dbReference type="Proteomes" id="UP000427769"/>
    </source>
</evidence>
<dbReference type="InterPro" id="IPR036397">
    <property type="entry name" value="RNaseH_sf"/>
</dbReference>
<protein>
    <submittedName>
        <fullName evidence="3">Transposase</fullName>
    </submittedName>
</protein>
<dbReference type="KEGG" id="dwd:DSCW_06460"/>
<accession>A0A5K7YZ22</accession>
<keyword evidence="4" id="KW-1185">Reference proteome</keyword>
<dbReference type="PROSITE" id="PS50994">
    <property type="entry name" value="INTEGRASE"/>
    <property type="match status" value="1"/>
</dbReference>
<reference evidence="3 4" key="1">
    <citation type="submission" date="2019-11" db="EMBL/GenBank/DDBJ databases">
        <title>Comparative genomics of hydrocarbon-degrading Desulfosarcina strains.</title>
        <authorList>
            <person name="Watanabe M."/>
            <person name="Kojima H."/>
            <person name="Fukui M."/>
        </authorList>
    </citation>
    <scope>NUCLEOTIDE SEQUENCE [LARGE SCALE GENOMIC DNA]</scope>
    <source>
        <strain evidence="3 4">PP31</strain>
    </source>
</reference>
<dbReference type="SUPFAM" id="SSF53098">
    <property type="entry name" value="Ribonuclease H-like"/>
    <property type="match status" value="1"/>
</dbReference>
<sequence>MIESANQQLSISRQCKLLDVKRSSYYYSPKPIKPEDLELMRIIDELYLRDPSSGSRSLSRQLRRQGKKVNRKKVQRLMRLMGIEAVYPRPRTTRPHPQHKVYPYLLKNLTIERPNQVWATDITYIPMARGFMYLVAVMDWHSRKILSWRVSNTMEPAFCIEALEEAIDRYGAPEIFNTDQGSQFTSNAFTKVLKDNQVAISMDGRGRCQDNIFVERLWWTLKYQYIYLHSFDTGKALRRGLAWWIQYYNQERGHSSLDDKTPDEVYYGLPFPYAEAA</sequence>
<feature type="domain" description="Integrase catalytic" evidence="2">
    <location>
        <begin position="110"/>
        <end position="270"/>
    </location>
</feature>
<evidence type="ECO:0000256" key="1">
    <source>
        <dbReference type="SAM" id="MobiDB-lite"/>
    </source>
</evidence>
<dbReference type="Proteomes" id="UP000427769">
    <property type="component" value="Chromosome"/>
</dbReference>
<dbReference type="InterPro" id="IPR025948">
    <property type="entry name" value="HTH-like_dom"/>
</dbReference>
<feature type="compositionally biased region" description="Basic residues" evidence="1">
    <location>
        <begin position="61"/>
        <end position="71"/>
    </location>
</feature>
<dbReference type="Pfam" id="PF00665">
    <property type="entry name" value="rve"/>
    <property type="match status" value="1"/>
</dbReference>
<dbReference type="InterPro" id="IPR012337">
    <property type="entry name" value="RNaseH-like_sf"/>
</dbReference>
<dbReference type="GO" id="GO:0003676">
    <property type="term" value="F:nucleic acid binding"/>
    <property type="evidence" value="ECO:0007669"/>
    <property type="project" value="InterPro"/>
</dbReference>
<dbReference type="InterPro" id="IPR001584">
    <property type="entry name" value="Integrase_cat-core"/>
</dbReference>
<dbReference type="PANTHER" id="PTHR46889">
    <property type="entry name" value="TRANSPOSASE INSF FOR INSERTION SEQUENCE IS3B-RELATED"/>
    <property type="match status" value="1"/>
</dbReference>
<dbReference type="AlphaFoldDB" id="A0A5K7YZ22"/>
<dbReference type="Gene3D" id="3.30.420.10">
    <property type="entry name" value="Ribonuclease H-like superfamily/Ribonuclease H"/>
    <property type="match status" value="1"/>
</dbReference>